<keyword evidence="6" id="KW-1185">Reference proteome</keyword>
<dbReference type="InterPro" id="IPR017911">
    <property type="entry name" value="MacB-like_ATP-bd"/>
</dbReference>
<organism evidence="5 6">
    <name type="scientific">Parathalassolituus penaei</name>
    <dbReference type="NCBI Taxonomy" id="2997323"/>
    <lineage>
        <taxon>Bacteria</taxon>
        <taxon>Pseudomonadati</taxon>
        <taxon>Pseudomonadota</taxon>
        <taxon>Gammaproteobacteria</taxon>
        <taxon>Oceanospirillales</taxon>
        <taxon>Oceanospirillaceae</taxon>
        <taxon>Parathalassolituus</taxon>
    </lineage>
</organism>
<dbReference type="InterPro" id="IPR017871">
    <property type="entry name" value="ABC_transporter-like_CS"/>
</dbReference>
<dbReference type="InterPro" id="IPR003593">
    <property type="entry name" value="AAA+_ATPase"/>
</dbReference>
<comment type="caution">
    <text evidence="5">The sequence shown here is derived from an EMBL/GenBank/DDBJ whole genome shotgun (WGS) entry which is preliminary data.</text>
</comment>
<dbReference type="Pfam" id="PF00005">
    <property type="entry name" value="ABC_tran"/>
    <property type="match status" value="1"/>
</dbReference>
<evidence type="ECO:0000256" key="1">
    <source>
        <dbReference type="ARBA" id="ARBA00022448"/>
    </source>
</evidence>
<dbReference type="GO" id="GO:0005524">
    <property type="term" value="F:ATP binding"/>
    <property type="evidence" value="ECO:0007669"/>
    <property type="project" value="UniProtKB-KW"/>
</dbReference>
<keyword evidence="3 5" id="KW-0067">ATP-binding</keyword>
<reference evidence="5" key="1">
    <citation type="submission" date="2022-11" db="EMBL/GenBank/DDBJ databases">
        <title>Parathalassolutuus dongxingensis gen. nov., sp. nov., a novel member of family Oceanospirillaceae isolated from a coastal shrimp pond in Guangxi, China.</title>
        <authorList>
            <person name="Chen H."/>
        </authorList>
    </citation>
    <scope>NUCLEOTIDE SEQUENCE</scope>
    <source>
        <strain evidence="5">G-43</strain>
    </source>
</reference>
<gene>
    <name evidence="5" type="ORF">OUO13_13395</name>
</gene>
<dbReference type="EMBL" id="JAPNOA010000039">
    <property type="protein sequence ID" value="MCY0966183.1"/>
    <property type="molecule type" value="Genomic_DNA"/>
</dbReference>
<dbReference type="SUPFAM" id="SSF52540">
    <property type="entry name" value="P-loop containing nucleoside triphosphate hydrolases"/>
    <property type="match status" value="1"/>
</dbReference>
<dbReference type="InterPro" id="IPR027417">
    <property type="entry name" value="P-loop_NTPase"/>
</dbReference>
<name>A0A9X3EEL2_9GAMM</name>
<evidence type="ECO:0000313" key="5">
    <source>
        <dbReference type="EMBL" id="MCY0966183.1"/>
    </source>
</evidence>
<evidence type="ECO:0000259" key="4">
    <source>
        <dbReference type="PROSITE" id="PS50893"/>
    </source>
</evidence>
<evidence type="ECO:0000256" key="2">
    <source>
        <dbReference type="ARBA" id="ARBA00022741"/>
    </source>
</evidence>
<dbReference type="PANTHER" id="PTHR24220:SF611">
    <property type="entry name" value="ATP-BINDING COMPONENT OF ABC TRANSPORTER-RELATED"/>
    <property type="match status" value="1"/>
</dbReference>
<dbReference type="GO" id="GO:0005886">
    <property type="term" value="C:plasma membrane"/>
    <property type="evidence" value="ECO:0007669"/>
    <property type="project" value="TreeGrafter"/>
</dbReference>
<dbReference type="AlphaFoldDB" id="A0A9X3EEL2"/>
<dbReference type="Gene3D" id="3.40.50.300">
    <property type="entry name" value="P-loop containing nucleotide triphosphate hydrolases"/>
    <property type="match status" value="1"/>
</dbReference>
<accession>A0A9X3EEL2</accession>
<evidence type="ECO:0000256" key="3">
    <source>
        <dbReference type="ARBA" id="ARBA00022840"/>
    </source>
</evidence>
<dbReference type="GO" id="GO:0022857">
    <property type="term" value="F:transmembrane transporter activity"/>
    <property type="evidence" value="ECO:0007669"/>
    <property type="project" value="TreeGrafter"/>
</dbReference>
<dbReference type="GO" id="GO:0016887">
    <property type="term" value="F:ATP hydrolysis activity"/>
    <property type="evidence" value="ECO:0007669"/>
    <property type="project" value="InterPro"/>
</dbReference>
<dbReference type="RefSeq" id="WP_283174394.1">
    <property type="nucleotide sequence ID" value="NZ_JAPNOA010000039.1"/>
</dbReference>
<dbReference type="PROSITE" id="PS50893">
    <property type="entry name" value="ABC_TRANSPORTER_2"/>
    <property type="match status" value="1"/>
</dbReference>
<dbReference type="SMART" id="SM00382">
    <property type="entry name" value="AAA"/>
    <property type="match status" value="1"/>
</dbReference>
<protein>
    <submittedName>
        <fullName evidence="5">ABC transporter ATP-binding protein</fullName>
    </submittedName>
</protein>
<feature type="domain" description="ABC transporter" evidence="4">
    <location>
        <begin position="4"/>
        <end position="222"/>
    </location>
</feature>
<dbReference type="InterPro" id="IPR015854">
    <property type="entry name" value="ABC_transpr_LolD-like"/>
</dbReference>
<dbReference type="InterPro" id="IPR003439">
    <property type="entry name" value="ABC_transporter-like_ATP-bd"/>
</dbReference>
<proteinExistence type="predicted"/>
<dbReference type="Proteomes" id="UP001150830">
    <property type="component" value="Unassembled WGS sequence"/>
</dbReference>
<dbReference type="PANTHER" id="PTHR24220">
    <property type="entry name" value="IMPORT ATP-BINDING PROTEIN"/>
    <property type="match status" value="1"/>
</dbReference>
<keyword evidence="2" id="KW-0547">Nucleotide-binding</keyword>
<dbReference type="PROSITE" id="PS00211">
    <property type="entry name" value="ABC_TRANSPORTER_1"/>
    <property type="match status" value="1"/>
</dbReference>
<dbReference type="CDD" id="cd03255">
    <property type="entry name" value="ABC_MJ0796_LolCDE_FtsE"/>
    <property type="match status" value="1"/>
</dbReference>
<sequence length="222" mass="24419">MLAINIQQLRFAYGSAAVPTLAIADWQVPAGRRTFLHGRSGSGKTTLLRLLSGQMLPQSGTLEVLGQNMASLSASARDRFRAANIGLIAQQLHLLPYLSVADNIRLAAHLAGKQTSDTDQQIRQLLQRLDMPDQLFEQMASHLSLGQQQRVAIARALINRPALILADEPTSALDEESATAFMQLLLDSLDDHTSLVLISHDRRLARHFDQDVAISDLTRKEP</sequence>
<keyword evidence="1" id="KW-0813">Transport</keyword>
<evidence type="ECO:0000313" key="6">
    <source>
        <dbReference type="Proteomes" id="UP001150830"/>
    </source>
</evidence>